<sequence>MKVIANDVPIEIEDSGEGANGEKRPVVLLIMGLGMQLIDWPDDIVNLLVAAGFRVIRHDNRDAGLSQRFDHIPQRSLLWQKIRFRLGLPVRASYSMQDMADDALGVLDALNIPQAHIIGASMGGMIAQRLVATYPERVKSLVSIMSSSGAQGLPLPKPEVMAALLSKPTDTRIEELVAHQLRIIRLIASPSEPLNIDEQTQHLRMALSRGGYYPKSFIRQILAIIADSDRAELLSRISCPALVVHGEDDPLIPMACGEDTARRISGAKFLPVQQMGHTFPPSFMQAMTEEIIPFLNDVEETE</sequence>
<dbReference type="RefSeq" id="WP_099124929.1">
    <property type="nucleotide sequence ID" value="NZ_CAWNRH010000057.1"/>
</dbReference>
<dbReference type="InterPro" id="IPR029058">
    <property type="entry name" value="AB_hydrolase_fold"/>
</dbReference>
<dbReference type="SUPFAM" id="SSF53474">
    <property type="entry name" value="alpha/beta-Hydrolases"/>
    <property type="match status" value="1"/>
</dbReference>
<dbReference type="GO" id="GO:0004806">
    <property type="term" value="F:triacylglycerol lipase activity"/>
    <property type="evidence" value="ECO:0007669"/>
    <property type="project" value="TreeGrafter"/>
</dbReference>
<dbReference type="Gene3D" id="3.40.50.1820">
    <property type="entry name" value="alpha/beta hydrolase"/>
    <property type="match status" value="1"/>
</dbReference>
<keyword evidence="2" id="KW-0378">Hydrolase</keyword>
<dbReference type="GO" id="GO:0046503">
    <property type="term" value="P:glycerolipid catabolic process"/>
    <property type="evidence" value="ECO:0007669"/>
    <property type="project" value="TreeGrafter"/>
</dbReference>
<dbReference type="Pfam" id="PF00561">
    <property type="entry name" value="Abhydrolase_1"/>
    <property type="match status" value="1"/>
</dbReference>
<keyword evidence="3" id="KW-1185">Reference proteome</keyword>
<dbReference type="AlphaFoldDB" id="A0A2D0KQA0"/>
<dbReference type="PANTHER" id="PTHR43433">
    <property type="entry name" value="HYDROLASE, ALPHA/BETA FOLD FAMILY PROTEIN"/>
    <property type="match status" value="1"/>
</dbReference>
<protein>
    <submittedName>
        <fullName evidence="2">Epoxide hydrolase EphB</fullName>
    </submittedName>
</protein>
<gene>
    <name evidence="2" type="ORF">Xsto_01968</name>
</gene>
<name>A0A2D0KQA0_9GAMM</name>
<reference evidence="2 3" key="1">
    <citation type="journal article" date="2017" name="Nat. Microbiol.">
        <title>Natural product diversity associated with the nematode symbionts Photorhabdus and Xenorhabdus.</title>
        <authorList>
            <person name="Tobias N.J."/>
            <person name="Wolff H."/>
            <person name="Djahanschiri B."/>
            <person name="Grundmann F."/>
            <person name="Kronenwerth M."/>
            <person name="Shi Y.M."/>
            <person name="Simonyi S."/>
            <person name="Grun P."/>
            <person name="Shapiro-Ilan D."/>
            <person name="Pidot S.J."/>
            <person name="Stinear T.P."/>
            <person name="Ebersberger I."/>
            <person name="Bode H.B."/>
        </authorList>
    </citation>
    <scope>NUCLEOTIDE SEQUENCE [LARGE SCALE GENOMIC DNA]</scope>
    <source>
        <strain evidence="2 3">DSM 17904</strain>
    </source>
</reference>
<feature type="domain" description="AB hydrolase-1" evidence="1">
    <location>
        <begin position="25"/>
        <end position="277"/>
    </location>
</feature>
<evidence type="ECO:0000259" key="1">
    <source>
        <dbReference type="Pfam" id="PF00561"/>
    </source>
</evidence>
<accession>A0A2D0KQA0</accession>
<dbReference type="InterPro" id="IPR050471">
    <property type="entry name" value="AB_hydrolase"/>
</dbReference>
<dbReference type="EMBL" id="NJAJ01000015">
    <property type="protein sequence ID" value="PHM65610.1"/>
    <property type="molecule type" value="Genomic_DNA"/>
</dbReference>
<evidence type="ECO:0000313" key="3">
    <source>
        <dbReference type="Proteomes" id="UP000222366"/>
    </source>
</evidence>
<evidence type="ECO:0000313" key="2">
    <source>
        <dbReference type="EMBL" id="PHM65610.1"/>
    </source>
</evidence>
<organism evidence="2 3">
    <name type="scientific">Xenorhabdus stockiae</name>
    <dbReference type="NCBI Taxonomy" id="351614"/>
    <lineage>
        <taxon>Bacteria</taxon>
        <taxon>Pseudomonadati</taxon>
        <taxon>Pseudomonadota</taxon>
        <taxon>Gammaproteobacteria</taxon>
        <taxon>Enterobacterales</taxon>
        <taxon>Morganellaceae</taxon>
        <taxon>Xenorhabdus</taxon>
    </lineage>
</organism>
<comment type="caution">
    <text evidence="2">The sequence shown here is derived from an EMBL/GenBank/DDBJ whole genome shotgun (WGS) entry which is preliminary data.</text>
</comment>
<proteinExistence type="predicted"/>
<dbReference type="InterPro" id="IPR000073">
    <property type="entry name" value="AB_hydrolase_1"/>
</dbReference>
<dbReference type="Proteomes" id="UP000222366">
    <property type="component" value="Unassembled WGS sequence"/>
</dbReference>
<dbReference type="PANTHER" id="PTHR43433:SF5">
    <property type="entry name" value="AB HYDROLASE-1 DOMAIN-CONTAINING PROTEIN"/>
    <property type="match status" value="1"/>
</dbReference>